<evidence type="ECO:0000256" key="2">
    <source>
        <dbReference type="ARBA" id="ARBA00023125"/>
    </source>
</evidence>
<evidence type="ECO:0000256" key="1">
    <source>
        <dbReference type="ARBA" id="ARBA00023015"/>
    </source>
</evidence>
<dbReference type="InterPro" id="IPR036390">
    <property type="entry name" value="WH_DNA-bd_sf"/>
</dbReference>
<gene>
    <name evidence="5" type="ORF">PS467_07635</name>
</gene>
<dbReference type="InterPro" id="IPR008920">
    <property type="entry name" value="TF_FadR/GntR_C"/>
</dbReference>
<dbReference type="SUPFAM" id="SSF48008">
    <property type="entry name" value="GntR ligand-binding domain-like"/>
    <property type="match status" value="1"/>
</dbReference>
<evidence type="ECO:0000313" key="6">
    <source>
        <dbReference type="Proteomes" id="UP001305606"/>
    </source>
</evidence>
<reference evidence="5 6" key="1">
    <citation type="submission" date="2023-02" db="EMBL/GenBank/DDBJ databases">
        <title>Streptomyces sp. SCA4-21 with antifungal activity against Fusarium oxysporum f. sp. cubense, Streptomyces sp. SCA2-17 with antifungal activity against Fusarium oxysporum f. sp. cubense.</title>
        <authorList>
            <person name="Qi D."/>
        </authorList>
    </citation>
    <scope>NUCLEOTIDE SEQUENCE [LARGE SCALE GENOMIC DNA]</scope>
    <source>
        <strain evidence="5 6">SCA4-21</strain>
    </source>
</reference>
<dbReference type="EMBL" id="CP117522">
    <property type="protein sequence ID" value="WNE95229.1"/>
    <property type="molecule type" value="Genomic_DNA"/>
</dbReference>
<protein>
    <submittedName>
        <fullName evidence="5">FadR/GntR family transcriptional regulator</fullName>
    </submittedName>
</protein>
<dbReference type="RefSeq" id="WP_311034583.1">
    <property type="nucleotide sequence ID" value="NZ_CP117522.1"/>
</dbReference>
<dbReference type="PANTHER" id="PTHR43537">
    <property type="entry name" value="TRANSCRIPTIONAL REGULATOR, GNTR FAMILY"/>
    <property type="match status" value="1"/>
</dbReference>
<dbReference type="InterPro" id="IPR011711">
    <property type="entry name" value="GntR_C"/>
</dbReference>
<keyword evidence="1" id="KW-0805">Transcription regulation</keyword>
<proteinExistence type="predicted"/>
<name>A0ABY9UZF0_9ACTN</name>
<accession>A0ABY9UZF0</accession>
<evidence type="ECO:0000256" key="3">
    <source>
        <dbReference type="ARBA" id="ARBA00023163"/>
    </source>
</evidence>
<evidence type="ECO:0000259" key="4">
    <source>
        <dbReference type="PROSITE" id="PS50949"/>
    </source>
</evidence>
<dbReference type="PROSITE" id="PS50949">
    <property type="entry name" value="HTH_GNTR"/>
    <property type="match status" value="1"/>
</dbReference>
<organism evidence="5 6">
    <name type="scientific">Streptomyces luomodiensis</name>
    <dbReference type="NCBI Taxonomy" id="3026192"/>
    <lineage>
        <taxon>Bacteria</taxon>
        <taxon>Bacillati</taxon>
        <taxon>Actinomycetota</taxon>
        <taxon>Actinomycetes</taxon>
        <taxon>Kitasatosporales</taxon>
        <taxon>Streptomycetaceae</taxon>
        <taxon>Streptomyces</taxon>
    </lineage>
</organism>
<keyword evidence="6" id="KW-1185">Reference proteome</keyword>
<dbReference type="Pfam" id="PF00392">
    <property type="entry name" value="GntR"/>
    <property type="match status" value="1"/>
</dbReference>
<dbReference type="InterPro" id="IPR000524">
    <property type="entry name" value="Tscrpt_reg_HTH_GntR"/>
</dbReference>
<sequence>MSERRQEPWEPVRKVRTYEQVMAQIEQRIMEGFLRPGDRLPSEREFSQLLGVSRPSLREALRVLQALGVVEVRTGGGPEGGSVFVGHPGSGFADLLRLELALGHFSDTDVLQSRLALEVWVAAEAARNAGPEDLARLGDILDRMDDPELTARQFNGLDAEFHVAIAQSAGNALTAHLMGSMRSAIQRRMIDAYERLADWRETAKTVRKEHRSILAAIERHDDEGAVALVRAHITDFYAGTYGLGTASGPRTPAP</sequence>
<dbReference type="CDD" id="cd07377">
    <property type="entry name" value="WHTH_GntR"/>
    <property type="match status" value="1"/>
</dbReference>
<keyword evidence="3" id="KW-0804">Transcription</keyword>
<keyword evidence="2" id="KW-0238">DNA-binding</keyword>
<evidence type="ECO:0000313" key="5">
    <source>
        <dbReference type="EMBL" id="WNE95229.1"/>
    </source>
</evidence>
<dbReference type="PANTHER" id="PTHR43537:SF5">
    <property type="entry name" value="UXU OPERON TRANSCRIPTIONAL REGULATOR"/>
    <property type="match status" value="1"/>
</dbReference>
<dbReference type="InterPro" id="IPR036388">
    <property type="entry name" value="WH-like_DNA-bd_sf"/>
</dbReference>
<dbReference type="SMART" id="SM00345">
    <property type="entry name" value="HTH_GNTR"/>
    <property type="match status" value="1"/>
</dbReference>
<dbReference type="Pfam" id="PF07729">
    <property type="entry name" value="FCD"/>
    <property type="match status" value="1"/>
</dbReference>
<feature type="domain" description="HTH gntR-type" evidence="4">
    <location>
        <begin position="15"/>
        <end position="87"/>
    </location>
</feature>
<dbReference type="Gene3D" id="1.10.10.10">
    <property type="entry name" value="Winged helix-like DNA-binding domain superfamily/Winged helix DNA-binding domain"/>
    <property type="match status" value="1"/>
</dbReference>
<dbReference type="SUPFAM" id="SSF46785">
    <property type="entry name" value="Winged helix' DNA-binding domain"/>
    <property type="match status" value="1"/>
</dbReference>
<dbReference type="Proteomes" id="UP001305606">
    <property type="component" value="Chromosome"/>
</dbReference>
<dbReference type="Gene3D" id="1.20.120.530">
    <property type="entry name" value="GntR ligand-binding domain-like"/>
    <property type="match status" value="1"/>
</dbReference>
<dbReference type="SMART" id="SM00895">
    <property type="entry name" value="FCD"/>
    <property type="match status" value="1"/>
</dbReference>
<dbReference type="PRINTS" id="PR00035">
    <property type="entry name" value="HTHGNTR"/>
</dbReference>